<dbReference type="GO" id="GO:0006829">
    <property type="term" value="P:zinc ion transport"/>
    <property type="evidence" value="ECO:0007669"/>
    <property type="project" value="InterPro"/>
</dbReference>
<keyword evidence="2" id="KW-1133">Transmembrane helix</keyword>
<dbReference type="InterPro" id="IPR045891">
    <property type="entry name" value="ZIP9"/>
</dbReference>
<accession>A0A238F6G4</accession>
<evidence type="ECO:0000313" key="3">
    <source>
        <dbReference type="EMBL" id="SCV67434.1"/>
    </source>
</evidence>
<feature type="transmembrane region" description="Helical" evidence="2">
    <location>
        <begin position="6"/>
        <end position="27"/>
    </location>
</feature>
<keyword evidence="4" id="KW-1185">Reference proteome</keyword>
<dbReference type="GO" id="GO:0046873">
    <property type="term" value="F:metal ion transmembrane transporter activity"/>
    <property type="evidence" value="ECO:0007669"/>
    <property type="project" value="InterPro"/>
</dbReference>
<comment type="subcellular location">
    <subcellularLocation>
        <location evidence="1">Endomembrane system</location>
        <topology evidence="1">Multi-pass membrane protein</topology>
    </subcellularLocation>
</comment>
<dbReference type="OrthoDB" id="19859at2759"/>
<reference evidence="4" key="1">
    <citation type="submission" date="2016-09" db="EMBL/GenBank/DDBJ databases">
        <authorList>
            <person name="Jeantristanb JTB J.-T."/>
            <person name="Ricardo R."/>
        </authorList>
    </citation>
    <scope>NUCLEOTIDE SEQUENCE [LARGE SCALE GENOMIC DNA]</scope>
</reference>
<evidence type="ECO:0000256" key="2">
    <source>
        <dbReference type="SAM" id="Phobius"/>
    </source>
</evidence>
<evidence type="ECO:0000313" key="4">
    <source>
        <dbReference type="Proteomes" id="UP000198372"/>
    </source>
</evidence>
<dbReference type="PANTHER" id="PTHR16133:SF0">
    <property type="entry name" value="ZINC_IRON REGULATED TRANSPORTER-RELATED PROTEIN 102B, ISOFORM E"/>
    <property type="match status" value="1"/>
</dbReference>
<name>A0A238F6G4_9BASI</name>
<keyword evidence="2" id="KW-0812">Transmembrane</keyword>
<dbReference type="Proteomes" id="UP000198372">
    <property type="component" value="Unassembled WGS sequence"/>
</dbReference>
<organism evidence="3 4">
    <name type="scientific">Microbotryum intermedium</name>
    <dbReference type="NCBI Taxonomy" id="269621"/>
    <lineage>
        <taxon>Eukaryota</taxon>
        <taxon>Fungi</taxon>
        <taxon>Dikarya</taxon>
        <taxon>Basidiomycota</taxon>
        <taxon>Pucciniomycotina</taxon>
        <taxon>Microbotryomycetes</taxon>
        <taxon>Microbotryales</taxon>
        <taxon>Microbotryaceae</taxon>
        <taxon>Microbotryum</taxon>
    </lineage>
</organism>
<dbReference type="EMBL" id="FMSP01000002">
    <property type="protein sequence ID" value="SCV67434.1"/>
    <property type="molecule type" value="Genomic_DNA"/>
</dbReference>
<dbReference type="GO" id="GO:0012505">
    <property type="term" value="C:endomembrane system"/>
    <property type="evidence" value="ECO:0007669"/>
    <property type="project" value="UniProtKB-SubCell"/>
</dbReference>
<sequence>MGLVRLLVLASLMLVATVVASSLPQWIRFSPRRLHQLSVYSTGLLIGAALTIVVPEGVAAVYANSSSVHHDQEHGSGHNNPYRHDAHSNPANIGTALLAGFLLMSVLTAARPPLIR</sequence>
<feature type="transmembrane region" description="Helical" evidence="2">
    <location>
        <begin position="39"/>
        <end position="63"/>
    </location>
</feature>
<proteinExistence type="predicted"/>
<dbReference type="STRING" id="269621.A0A238F6G4"/>
<feature type="transmembrane region" description="Helical" evidence="2">
    <location>
        <begin position="91"/>
        <end position="110"/>
    </location>
</feature>
<gene>
    <name evidence="3" type="ORF">BQ2448_5045</name>
</gene>
<protein>
    <submittedName>
        <fullName evidence="3">BQ2448_5045 protein</fullName>
    </submittedName>
</protein>
<evidence type="ECO:0000256" key="1">
    <source>
        <dbReference type="ARBA" id="ARBA00004127"/>
    </source>
</evidence>
<dbReference type="AlphaFoldDB" id="A0A238F6G4"/>
<dbReference type="PANTHER" id="PTHR16133">
    <property type="entry name" value="SOLUTE CARRIER FAMILY 39 ZINC TRANSPORTER , MEMBER 9-RELATED"/>
    <property type="match status" value="1"/>
</dbReference>
<keyword evidence="2" id="KW-0472">Membrane</keyword>